<dbReference type="Gene3D" id="3.40.30.10">
    <property type="entry name" value="Glutaredoxin"/>
    <property type="match status" value="1"/>
</dbReference>
<dbReference type="InterPro" id="IPR013740">
    <property type="entry name" value="Redoxin"/>
</dbReference>
<protein>
    <submittedName>
        <fullName evidence="3">Redoxin domain protein</fullName>
    </submittedName>
</protein>
<dbReference type="STRING" id="519441.Smon_1425"/>
<evidence type="ECO:0000313" key="3">
    <source>
        <dbReference type="EMBL" id="ACZ01858.1"/>
    </source>
</evidence>
<name>D1AVU8_STRM9</name>
<dbReference type="CDD" id="cd02966">
    <property type="entry name" value="TlpA_like_family"/>
    <property type="match status" value="1"/>
</dbReference>
<dbReference type="KEGG" id="smf:Smon_1425"/>
<dbReference type="EMBL" id="CP001779">
    <property type="protein sequence ID" value="ACZ01858.1"/>
    <property type="molecule type" value="Genomic_DNA"/>
</dbReference>
<proteinExistence type="predicted"/>
<keyword evidence="4" id="KW-1185">Reference proteome</keyword>
<sequence length="157" mass="17957">MKKILAMFLLMLSTTFSFSGSLDYISFKDQAGQVKKISDYKGKTYIKMWASWCHICLATMPHTVELSKEKNLGFNVISVVSPGRNGELKENDFKKWFKDTGWTELTTLMDDKGELIKRARLRVYPTNVFLDSRGNIAKVIIGAMSSKRIKEEMSKIN</sequence>
<dbReference type="Proteomes" id="UP000002072">
    <property type="component" value="Chromosome"/>
</dbReference>
<evidence type="ECO:0000259" key="2">
    <source>
        <dbReference type="Pfam" id="PF08534"/>
    </source>
</evidence>
<evidence type="ECO:0000313" key="4">
    <source>
        <dbReference type="Proteomes" id="UP000002072"/>
    </source>
</evidence>
<gene>
    <name evidence="3" type="ordered locus">Smon_1425</name>
</gene>
<dbReference type="AlphaFoldDB" id="D1AVU8"/>
<feature type="domain" description="Redoxin" evidence="2">
    <location>
        <begin position="27"/>
        <end position="146"/>
    </location>
</feature>
<dbReference type="InterPro" id="IPR036249">
    <property type="entry name" value="Thioredoxin-like_sf"/>
</dbReference>
<dbReference type="HOGENOM" id="CLU_042529_9_0_0"/>
<dbReference type="eggNOG" id="COG0526">
    <property type="taxonomic scope" value="Bacteria"/>
</dbReference>
<dbReference type="PANTHER" id="PTHR42852:SF16">
    <property type="entry name" value="THIOL:DISULFIDE INTERCHANGE PROTEIN TLPA"/>
    <property type="match status" value="1"/>
</dbReference>
<dbReference type="OrthoDB" id="25753at2"/>
<dbReference type="GO" id="GO:0016491">
    <property type="term" value="F:oxidoreductase activity"/>
    <property type="evidence" value="ECO:0007669"/>
    <property type="project" value="InterPro"/>
</dbReference>
<dbReference type="PANTHER" id="PTHR42852">
    <property type="entry name" value="THIOL:DISULFIDE INTERCHANGE PROTEIN DSBE"/>
    <property type="match status" value="1"/>
</dbReference>
<reference evidence="3 4" key="1">
    <citation type="journal article" date="2009" name="Stand. Genomic Sci.">
        <title>Complete genome sequence of Streptobacillus moniliformis type strain (9901T).</title>
        <authorList>
            <person name="Nolan M."/>
            <person name="Gronow S."/>
            <person name="Lapidus A."/>
            <person name="Ivanova N."/>
            <person name="Copeland A."/>
            <person name="Lucas S."/>
            <person name="Del Rio T.G."/>
            <person name="Chen F."/>
            <person name="Tice H."/>
            <person name="Pitluck S."/>
            <person name="Cheng J.F."/>
            <person name="Sims D."/>
            <person name="Meincke L."/>
            <person name="Bruce D."/>
            <person name="Goodwin L."/>
            <person name="Brettin T."/>
            <person name="Han C."/>
            <person name="Detter J.C."/>
            <person name="Ovchinikova G."/>
            <person name="Pati A."/>
            <person name="Mavromatis K."/>
            <person name="Mikhailova N."/>
            <person name="Chen A."/>
            <person name="Palaniappan K."/>
            <person name="Land M."/>
            <person name="Hauser L."/>
            <person name="Chang Y.J."/>
            <person name="Jeffries C.D."/>
            <person name="Rohde M."/>
            <person name="Sproer C."/>
            <person name="Goker M."/>
            <person name="Bristow J."/>
            <person name="Eisen J.A."/>
            <person name="Markowitz V."/>
            <person name="Hugenholtz P."/>
            <person name="Kyrpides N.C."/>
            <person name="Klenk H.P."/>
            <person name="Chain P."/>
        </authorList>
    </citation>
    <scope>NUCLEOTIDE SEQUENCE [LARGE SCALE GENOMIC DNA]</scope>
    <source>
        <strain evidence="4">ATCC 14647 / DSM 12112 / NCTC 10651 / 9901</strain>
    </source>
</reference>
<feature type="signal peptide" evidence="1">
    <location>
        <begin position="1"/>
        <end position="19"/>
    </location>
</feature>
<dbReference type="GeneID" id="29674252"/>
<dbReference type="RefSeq" id="WP_012859404.1">
    <property type="nucleotide sequence ID" value="NC_013515.1"/>
</dbReference>
<accession>D1AVU8</accession>
<keyword evidence="1" id="KW-0732">Signal</keyword>
<dbReference type="InterPro" id="IPR050553">
    <property type="entry name" value="Thioredoxin_ResA/DsbE_sf"/>
</dbReference>
<evidence type="ECO:0000256" key="1">
    <source>
        <dbReference type="SAM" id="SignalP"/>
    </source>
</evidence>
<dbReference type="SUPFAM" id="SSF52833">
    <property type="entry name" value="Thioredoxin-like"/>
    <property type="match status" value="1"/>
</dbReference>
<feature type="chain" id="PRO_5003020035" evidence="1">
    <location>
        <begin position="20"/>
        <end position="157"/>
    </location>
</feature>
<dbReference type="Pfam" id="PF08534">
    <property type="entry name" value="Redoxin"/>
    <property type="match status" value="1"/>
</dbReference>
<organism evidence="3 4">
    <name type="scientific">Streptobacillus moniliformis (strain ATCC 14647 / DSM 12112 / NCTC 10651 / 9901)</name>
    <dbReference type="NCBI Taxonomy" id="519441"/>
    <lineage>
        <taxon>Bacteria</taxon>
        <taxon>Fusobacteriati</taxon>
        <taxon>Fusobacteriota</taxon>
        <taxon>Fusobacteriia</taxon>
        <taxon>Fusobacteriales</taxon>
        <taxon>Leptotrichiaceae</taxon>
        <taxon>Streptobacillus</taxon>
    </lineage>
</organism>